<reference evidence="1" key="1">
    <citation type="submission" date="2020-11" db="EMBL/GenBank/DDBJ databases">
        <authorList>
            <person name="Tran Van P."/>
        </authorList>
    </citation>
    <scope>NUCLEOTIDE SEQUENCE</scope>
</reference>
<dbReference type="EMBL" id="OB660197">
    <property type="protein sequence ID" value="CAD7223423.1"/>
    <property type="molecule type" value="Genomic_DNA"/>
</dbReference>
<sequence>MEVRNVGGVTEVNEICRSDSNSGIEGAILMAGTVEDAPWRIRSTTQSMLLLTEVTLMGEAEAVDLVDGEVFRNVADAFLNQFFMTCNLVKARVHEIRIKITSDRRPVKVLGVLAMEGREETLILNKHTKNADPMELRNVALLINAYRLGQILLFGKQCVITHCGHLISLKPRKMSLIDS</sequence>
<name>A0A7R8W6C8_9CRUS</name>
<protein>
    <submittedName>
        <fullName evidence="1">Uncharacterized protein</fullName>
    </submittedName>
</protein>
<gene>
    <name evidence="1" type="ORF">CTOB1V02_LOCUS1408</name>
</gene>
<accession>A0A7R8W6C8</accession>
<evidence type="ECO:0000313" key="1">
    <source>
        <dbReference type="EMBL" id="CAD7223423.1"/>
    </source>
</evidence>
<organism evidence="1">
    <name type="scientific">Cyprideis torosa</name>
    <dbReference type="NCBI Taxonomy" id="163714"/>
    <lineage>
        <taxon>Eukaryota</taxon>
        <taxon>Metazoa</taxon>
        <taxon>Ecdysozoa</taxon>
        <taxon>Arthropoda</taxon>
        <taxon>Crustacea</taxon>
        <taxon>Oligostraca</taxon>
        <taxon>Ostracoda</taxon>
        <taxon>Podocopa</taxon>
        <taxon>Podocopida</taxon>
        <taxon>Cytherocopina</taxon>
        <taxon>Cytheroidea</taxon>
        <taxon>Cytherideidae</taxon>
        <taxon>Cyprideis</taxon>
    </lineage>
</organism>
<proteinExistence type="predicted"/>
<dbReference type="AlphaFoldDB" id="A0A7R8W6C8"/>